<gene>
    <name evidence="2" type="ORF">ACFL27_16885</name>
</gene>
<dbReference type="SUPFAM" id="SSF53448">
    <property type="entry name" value="Nucleotide-diphospho-sugar transferases"/>
    <property type="match status" value="1"/>
</dbReference>
<dbReference type="CDD" id="cd00761">
    <property type="entry name" value="Glyco_tranf_GTA_type"/>
    <property type="match status" value="1"/>
</dbReference>
<proteinExistence type="predicted"/>
<feature type="domain" description="Glycosyltransferase 2-like" evidence="1">
    <location>
        <begin position="13"/>
        <end position="169"/>
    </location>
</feature>
<name>A0ABV6Z094_UNCC1</name>
<sequence>MAHQHHNNHPLFSVIIPTYNRAHVLPRVLQSILNQTLIDFELIIVDDGSNDDTAKVIRNFCDDRIHYVKQDNQGVSEARNNGVIHSTAPYLTFIDSDDEALPEWLSSFARALNDKTTGIVCCGINVVSQSEEKLEVVYLPKEMGFLFEYQKGLFLAGSFALRRELFDKVGGYAAGLSYSENTELAFRLIPYCLQDGLRIVTIQKALVIYHKQSVSTPLGARKSKMFLYSAEYILHHHHQKLNHDPPNFAVFCGIAGVNAIRLRQYGRGISYFLTAIRKEPSNWKHYFRLGLSLFPPLGRLFWLRSNPKTWMGE</sequence>
<dbReference type="Gene3D" id="3.90.550.10">
    <property type="entry name" value="Spore Coat Polysaccharide Biosynthesis Protein SpsA, Chain A"/>
    <property type="match status" value="1"/>
</dbReference>
<evidence type="ECO:0000259" key="1">
    <source>
        <dbReference type="Pfam" id="PF00535"/>
    </source>
</evidence>
<dbReference type="EMBL" id="JBHPBY010000235">
    <property type="protein sequence ID" value="MFC1851869.1"/>
    <property type="molecule type" value="Genomic_DNA"/>
</dbReference>
<dbReference type="PANTHER" id="PTHR43685">
    <property type="entry name" value="GLYCOSYLTRANSFERASE"/>
    <property type="match status" value="1"/>
</dbReference>
<dbReference type="InterPro" id="IPR029044">
    <property type="entry name" value="Nucleotide-diphossugar_trans"/>
</dbReference>
<organism evidence="2 3">
    <name type="scientific">candidate division CSSED10-310 bacterium</name>
    <dbReference type="NCBI Taxonomy" id="2855610"/>
    <lineage>
        <taxon>Bacteria</taxon>
        <taxon>Bacteria division CSSED10-310</taxon>
    </lineage>
</organism>
<evidence type="ECO:0000313" key="2">
    <source>
        <dbReference type="EMBL" id="MFC1851869.1"/>
    </source>
</evidence>
<evidence type="ECO:0000313" key="3">
    <source>
        <dbReference type="Proteomes" id="UP001594351"/>
    </source>
</evidence>
<dbReference type="InterPro" id="IPR001173">
    <property type="entry name" value="Glyco_trans_2-like"/>
</dbReference>
<dbReference type="Pfam" id="PF00535">
    <property type="entry name" value="Glycos_transf_2"/>
    <property type="match status" value="1"/>
</dbReference>
<protein>
    <submittedName>
        <fullName evidence="2">Glycosyltransferase family 2 protein</fullName>
    </submittedName>
</protein>
<dbReference type="Proteomes" id="UP001594351">
    <property type="component" value="Unassembled WGS sequence"/>
</dbReference>
<dbReference type="PANTHER" id="PTHR43685:SF3">
    <property type="entry name" value="SLR2126 PROTEIN"/>
    <property type="match status" value="1"/>
</dbReference>
<dbReference type="SUPFAM" id="SSF48452">
    <property type="entry name" value="TPR-like"/>
    <property type="match status" value="1"/>
</dbReference>
<keyword evidence="3" id="KW-1185">Reference proteome</keyword>
<accession>A0ABV6Z094</accession>
<comment type="caution">
    <text evidence="2">The sequence shown here is derived from an EMBL/GenBank/DDBJ whole genome shotgun (WGS) entry which is preliminary data.</text>
</comment>
<dbReference type="InterPro" id="IPR011990">
    <property type="entry name" value="TPR-like_helical_dom_sf"/>
</dbReference>
<reference evidence="2 3" key="1">
    <citation type="submission" date="2024-09" db="EMBL/GenBank/DDBJ databases">
        <title>Laminarin stimulates single cell rates of sulfate reduction while oxygen inhibits transcriptomic activity in coastal marine sediment.</title>
        <authorList>
            <person name="Lindsay M."/>
            <person name="Orcutt B."/>
            <person name="Emerson D."/>
            <person name="Stepanauskas R."/>
            <person name="D'Angelo T."/>
        </authorList>
    </citation>
    <scope>NUCLEOTIDE SEQUENCE [LARGE SCALE GENOMIC DNA]</scope>
    <source>
        <strain evidence="2">SAG AM-311-K15</strain>
    </source>
</reference>
<dbReference type="InterPro" id="IPR050834">
    <property type="entry name" value="Glycosyltransf_2"/>
</dbReference>